<evidence type="ECO:0000313" key="2">
    <source>
        <dbReference type="Proteomes" id="UP001152795"/>
    </source>
</evidence>
<dbReference type="EMBL" id="CACRXK020001071">
    <property type="protein sequence ID" value="CAB3986781.1"/>
    <property type="molecule type" value="Genomic_DNA"/>
</dbReference>
<comment type="caution">
    <text evidence="1">The sequence shown here is derived from an EMBL/GenBank/DDBJ whole genome shotgun (WGS) entry which is preliminary data.</text>
</comment>
<organism evidence="1 2">
    <name type="scientific">Paramuricea clavata</name>
    <name type="common">Red gorgonian</name>
    <name type="synonym">Violescent sea-whip</name>
    <dbReference type="NCBI Taxonomy" id="317549"/>
    <lineage>
        <taxon>Eukaryota</taxon>
        <taxon>Metazoa</taxon>
        <taxon>Cnidaria</taxon>
        <taxon>Anthozoa</taxon>
        <taxon>Octocorallia</taxon>
        <taxon>Malacalcyonacea</taxon>
        <taxon>Plexauridae</taxon>
        <taxon>Paramuricea</taxon>
    </lineage>
</organism>
<reference evidence="1" key="1">
    <citation type="submission" date="2020-04" db="EMBL/GenBank/DDBJ databases">
        <authorList>
            <person name="Alioto T."/>
            <person name="Alioto T."/>
            <person name="Gomez Garrido J."/>
        </authorList>
    </citation>
    <scope>NUCLEOTIDE SEQUENCE</scope>
    <source>
        <strain evidence="1">A484AB</strain>
    </source>
</reference>
<feature type="non-terminal residue" evidence="1">
    <location>
        <position position="1"/>
    </location>
</feature>
<accession>A0A7D9HR80</accession>
<proteinExistence type="predicted"/>
<gene>
    <name evidence="1" type="ORF">PACLA_8A002823</name>
</gene>
<sequence length="226" mass="26154">MSQSDVKYVRVLPKDKIYRNIFEAEQNLNKSLKKERKITNPKREPTLPVLKQPVAFTDGSGILSQRQKTWVEANPNEPHVENPTYLRYLWLDEQEKSAKSESFYEAQEVRGLPEVNDGQRTGSSKSRNVVEKINESRKERHQAALEEFHQELGIISAELEPRIAESSEILRDGFAANNEELSKVVQLFSDDKDLLKYSLEDLYKLWQCIAEISSNRQVYIIDLAKT</sequence>
<dbReference type="Proteomes" id="UP001152795">
    <property type="component" value="Unassembled WGS sequence"/>
</dbReference>
<dbReference type="Pfam" id="PF14643">
    <property type="entry name" value="DUF4455"/>
    <property type="match status" value="1"/>
</dbReference>
<evidence type="ECO:0000313" key="1">
    <source>
        <dbReference type="EMBL" id="CAB3986781.1"/>
    </source>
</evidence>
<protein>
    <submittedName>
        <fullName evidence="1">Uncharacterized protein</fullName>
    </submittedName>
</protein>
<dbReference type="OrthoDB" id="431588at2759"/>
<dbReference type="AlphaFoldDB" id="A0A7D9HR80"/>
<keyword evidence="2" id="KW-1185">Reference proteome</keyword>
<dbReference type="InterPro" id="IPR028089">
    <property type="entry name" value="DUF4455"/>
</dbReference>
<name>A0A7D9HR80_PARCT</name>